<protein>
    <recommendedName>
        <fullName evidence="8">Threonine/serine exporter-like N-terminal domain-containing protein</fullName>
    </recommendedName>
</protein>
<evidence type="ECO:0000313" key="10">
    <source>
        <dbReference type="Proteomes" id="UP000245695"/>
    </source>
</evidence>
<gene>
    <name evidence="9" type="ORF">FRIFI_0591</name>
</gene>
<evidence type="ECO:0000259" key="8">
    <source>
        <dbReference type="Pfam" id="PF06738"/>
    </source>
</evidence>
<feature type="transmembrane region" description="Helical" evidence="7">
    <location>
        <begin position="167"/>
        <end position="190"/>
    </location>
</feature>
<accession>A0A2P2BP66</accession>
<keyword evidence="4 7" id="KW-1133">Transmembrane helix</keyword>
<sequence length="255" mass="28163">MNQRESEYLLSVALEIGKSMLSAGAEIWRVEDSIRRICKTYSIDNVEIYALTTLIIATIKTKEGYHSTQSVRIEKVSNNLGKLESLNELSRYICKNAPNIKDIEYMTKKAVSSVNSGYYSCVGYILSSLSFAIFFGGSFLDGILAGVIGGIVFFMEKYCNLNGSNNLIYTMILSFITGCFGIILVKFGLGQNVDKIMIGNIMLFIPTLALVNGVKDIFYRDIIAGLYRIIESVLIALSVALGFGLSLVVFGIFHI</sequence>
<proteinExistence type="inferred from homology"/>
<feature type="transmembrane region" description="Helical" evidence="7">
    <location>
        <begin position="196"/>
        <end position="214"/>
    </location>
</feature>
<evidence type="ECO:0000256" key="5">
    <source>
        <dbReference type="ARBA" id="ARBA00023136"/>
    </source>
</evidence>
<keyword evidence="10" id="KW-1185">Reference proteome</keyword>
<reference evidence="9 10" key="1">
    <citation type="submission" date="2014-09" db="EMBL/GenBank/DDBJ databases">
        <authorList>
            <person name="Hornung B.V."/>
        </authorList>
    </citation>
    <scope>NUCLEOTIDE SEQUENCE [LARGE SCALE GENOMIC DNA]</scope>
    <source>
        <strain evidence="9 10">FRIFI</strain>
    </source>
</reference>
<dbReference type="EMBL" id="LN650648">
    <property type="protein sequence ID" value="CEI72138.1"/>
    <property type="molecule type" value="Genomic_DNA"/>
</dbReference>
<evidence type="ECO:0000256" key="1">
    <source>
        <dbReference type="ARBA" id="ARBA00004651"/>
    </source>
</evidence>
<evidence type="ECO:0000256" key="4">
    <source>
        <dbReference type="ARBA" id="ARBA00022989"/>
    </source>
</evidence>
<name>A0A2P2BP66_9FIRM</name>
<feature type="transmembrane region" description="Helical" evidence="7">
    <location>
        <begin position="226"/>
        <end position="253"/>
    </location>
</feature>
<evidence type="ECO:0000256" key="7">
    <source>
        <dbReference type="SAM" id="Phobius"/>
    </source>
</evidence>
<dbReference type="GO" id="GO:0015744">
    <property type="term" value="P:succinate transport"/>
    <property type="evidence" value="ECO:0007669"/>
    <property type="project" value="TreeGrafter"/>
</dbReference>
<dbReference type="InterPro" id="IPR010619">
    <property type="entry name" value="ThrE-like_N"/>
</dbReference>
<dbReference type="PANTHER" id="PTHR34390:SF2">
    <property type="entry name" value="SUCCINATE TRANSPORTER SUBUNIT YJJP-RELATED"/>
    <property type="match status" value="1"/>
</dbReference>
<comment type="subcellular location">
    <subcellularLocation>
        <location evidence="1">Cell membrane</location>
        <topology evidence="1">Multi-pass membrane protein</topology>
    </subcellularLocation>
</comment>
<keyword evidence="5 7" id="KW-0472">Membrane</keyword>
<dbReference type="Proteomes" id="UP000245695">
    <property type="component" value="Chromosome 1"/>
</dbReference>
<evidence type="ECO:0000256" key="3">
    <source>
        <dbReference type="ARBA" id="ARBA00022692"/>
    </source>
</evidence>
<organism evidence="9 10">
    <name type="scientific">Romboutsia hominis</name>
    <dbReference type="NCBI Taxonomy" id="1507512"/>
    <lineage>
        <taxon>Bacteria</taxon>
        <taxon>Bacillati</taxon>
        <taxon>Bacillota</taxon>
        <taxon>Clostridia</taxon>
        <taxon>Peptostreptococcales</taxon>
        <taxon>Peptostreptococcaceae</taxon>
        <taxon>Romboutsia</taxon>
    </lineage>
</organism>
<dbReference type="GO" id="GO:0005886">
    <property type="term" value="C:plasma membrane"/>
    <property type="evidence" value="ECO:0007669"/>
    <property type="project" value="UniProtKB-SubCell"/>
</dbReference>
<evidence type="ECO:0000256" key="6">
    <source>
        <dbReference type="ARBA" id="ARBA00034125"/>
    </source>
</evidence>
<dbReference type="AlphaFoldDB" id="A0A2P2BP66"/>
<dbReference type="Pfam" id="PF06738">
    <property type="entry name" value="ThrE"/>
    <property type="match status" value="1"/>
</dbReference>
<feature type="transmembrane region" description="Helical" evidence="7">
    <location>
        <begin position="131"/>
        <end position="155"/>
    </location>
</feature>
<evidence type="ECO:0000313" key="9">
    <source>
        <dbReference type="EMBL" id="CEI72138.1"/>
    </source>
</evidence>
<keyword evidence="3 7" id="KW-0812">Transmembrane</keyword>
<dbReference type="GO" id="GO:0022857">
    <property type="term" value="F:transmembrane transporter activity"/>
    <property type="evidence" value="ECO:0007669"/>
    <property type="project" value="InterPro"/>
</dbReference>
<dbReference type="RefSeq" id="WP_166504940.1">
    <property type="nucleotide sequence ID" value="NZ_JAKNTL010000003.1"/>
</dbReference>
<comment type="similarity">
    <text evidence="6">Belongs to the ThrE exporter (TC 2.A.79) family.</text>
</comment>
<dbReference type="InterPro" id="IPR050539">
    <property type="entry name" value="ThrE_Dicarb/AminoAcid_Exp"/>
</dbReference>
<keyword evidence="2" id="KW-1003">Cell membrane</keyword>
<evidence type="ECO:0000256" key="2">
    <source>
        <dbReference type="ARBA" id="ARBA00022475"/>
    </source>
</evidence>
<dbReference type="PANTHER" id="PTHR34390">
    <property type="entry name" value="UPF0442 PROTEIN YJJB-RELATED"/>
    <property type="match status" value="1"/>
</dbReference>
<feature type="domain" description="Threonine/serine exporter-like N-terminal" evidence="8">
    <location>
        <begin position="12"/>
        <end position="248"/>
    </location>
</feature>
<dbReference type="KEGG" id="rhom:FRIFI_0591"/>